<sequence length="68" mass="6853">MQVLMSAVSAVRLGFWLVVIGFALGIAVGYRAASSDVAQLPPPLPRDVLSAPGQVGPEPAVTVAAVAP</sequence>
<dbReference type="RefSeq" id="WP_091448851.1">
    <property type="nucleotide sequence ID" value="NZ_FMZZ01000002.1"/>
</dbReference>
<keyword evidence="2" id="KW-1185">Reference proteome</keyword>
<dbReference type="STRING" id="1271860.SAMN05216174_10236"/>
<proteinExistence type="predicted"/>
<accession>A0A1G6LF21</accession>
<organism evidence="1 2">
    <name type="scientific">Actinokineospora iranica</name>
    <dbReference type="NCBI Taxonomy" id="1271860"/>
    <lineage>
        <taxon>Bacteria</taxon>
        <taxon>Bacillati</taxon>
        <taxon>Actinomycetota</taxon>
        <taxon>Actinomycetes</taxon>
        <taxon>Pseudonocardiales</taxon>
        <taxon>Pseudonocardiaceae</taxon>
        <taxon>Actinokineospora</taxon>
    </lineage>
</organism>
<reference evidence="2" key="1">
    <citation type="submission" date="2016-10" db="EMBL/GenBank/DDBJ databases">
        <authorList>
            <person name="Varghese N."/>
            <person name="Submissions S."/>
        </authorList>
    </citation>
    <scope>NUCLEOTIDE SEQUENCE [LARGE SCALE GENOMIC DNA]</scope>
    <source>
        <strain evidence="2">IBRC-M 10403</strain>
    </source>
</reference>
<evidence type="ECO:0000313" key="2">
    <source>
        <dbReference type="Proteomes" id="UP000199501"/>
    </source>
</evidence>
<dbReference type="Proteomes" id="UP000199501">
    <property type="component" value="Unassembled WGS sequence"/>
</dbReference>
<protein>
    <submittedName>
        <fullName evidence="1">Uncharacterized protein</fullName>
    </submittedName>
</protein>
<dbReference type="AlphaFoldDB" id="A0A1G6LF21"/>
<name>A0A1G6LF21_9PSEU</name>
<evidence type="ECO:0000313" key="1">
    <source>
        <dbReference type="EMBL" id="SDC41773.1"/>
    </source>
</evidence>
<gene>
    <name evidence="1" type="ORF">SAMN05216174_10236</name>
</gene>
<dbReference type="EMBL" id="FMZZ01000002">
    <property type="protein sequence ID" value="SDC41773.1"/>
    <property type="molecule type" value="Genomic_DNA"/>
</dbReference>